<evidence type="ECO:0000313" key="7">
    <source>
        <dbReference type="Proteomes" id="UP000186074"/>
    </source>
</evidence>
<dbReference type="PROSITE" id="PS01068">
    <property type="entry name" value="OMPA_1"/>
    <property type="match status" value="1"/>
</dbReference>
<dbReference type="PROSITE" id="PS51123">
    <property type="entry name" value="OMPA_2"/>
    <property type="match status" value="1"/>
</dbReference>
<organism evidence="6 7">
    <name type="scientific">Poseidonibacter parvus</name>
    <dbReference type="NCBI Taxonomy" id="1850254"/>
    <lineage>
        <taxon>Bacteria</taxon>
        <taxon>Pseudomonadati</taxon>
        <taxon>Campylobacterota</taxon>
        <taxon>Epsilonproteobacteria</taxon>
        <taxon>Campylobacterales</taxon>
        <taxon>Arcobacteraceae</taxon>
        <taxon>Poseidonibacter</taxon>
    </lineage>
</organism>
<reference evidence="6 7" key="1">
    <citation type="submission" date="2017-01" db="EMBL/GenBank/DDBJ databases">
        <title>Genome sequencing of Arcobacter sp. LPB0137.</title>
        <authorList>
            <person name="Lee G.-W."/>
            <person name="Yi H."/>
        </authorList>
    </citation>
    <scope>NUCLEOTIDE SEQUENCE [LARGE SCALE GENOMIC DNA]</scope>
    <source>
        <strain evidence="6 7">LPB0137</strain>
    </source>
</reference>
<dbReference type="GO" id="GO:0009279">
    <property type="term" value="C:cell outer membrane"/>
    <property type="evidence" value="ECO:0007669"/>
    <property type="project" value="UniProtKB-SubCell"/>
</dbReference>
<evidence type="ECO:0000313" key="6">
    <source>
        <dbReference type="EMBL" id="APW64339.1"/>
    </source>
</evidence>
<dbReference type="PANTHER" id="PTHR30329:SF21">
    <property type="entry name" value="LIPOPROTEIN YIAD-RELATED"/>
    <property type="match status" value="1"/>
</dbReference>
<dbReference type="KEGG" id="alp:LPB137_00090"/>
<dbReference type="PRINTS" id="PR01021">
    <property type="entry name" value="OMPADOMAIN"/>
</dbReference>
<dbReference type="OrthoDB" id="9805566at2"/>
<feature type="domain" description="OmpA-like" evidence="5">
    <location>
        <begin position="255"/>
        <end position="372"/>
    </location>
</feature>
<dbReference type="InterPro" id="IPR006665">
    <property type="entry name" value="OmpA-like"/>
</dbReference>
<dbReference type="PANTHER" id="PTHR30329">
    <property type="entry name" value="STATOR ELEMENT OF FLAGELLAR MOTOR COMPLEX"/>
    <property type="match status" value="1"/>
</dbReference>
<sequence length="372" mass="41432">MSVGKKVFFLLIALVILITYTVSTFNYKTILNDGQTQNTSFSSEDSMFGEYADSFVAKINELKSGILETLGLESNDTIKENKKPVRLELQKENGIVLMNGTFKDEEQAKSIVDLLNINRNGEYKFEENRVKDVVLLNKLSMIMDSFKEFFLDGSKLLLEDGEVLLNGELKDSNFKPLLDSIIAKSNLNIKTNIKEPSKSKTEEIIDGIKTVGTKSIKTVAKIELSSESEDKLNDLENTVTKAVEVKSSLVQEAQRDINNLTSNKKITFKRRSTNITEESKETVKDIASILLENSKLTVEIAGHTDSRGSASLNKRISQDRANSVKAALVNLGVDSKNIKAIGYGEDFPIAKDDEQGLSEINRRVEFIVGEIK</sequence>
<dbReference type="AlphaFoldDB" id="A0A1P8KIG1"/>
<dbReference type="InterPro" id="IPR036737">
    <property type="entry name" value="OmpA-like_sf"/>
</dbReference>
<evidence type="ECO:0000256" key="2">
    <source>
        <dbReference type="ARBA" id="ARBA00023136"/>
    </source>
</evidence>
<comment type="subcellular location">
    <subcellularLocation>
        <location evidence="1">Cell outer membrane</location>
    </subcellularLocation>
</comment>
<name>A0A1P8KIG1_9BACT</name>
<evidence type="ECO:0000256" key="3">
    <source>
        <dbReference type="ARBA" id="ARBA00023237"/>
    </source>
</evidence>
<dbReference type="InterPro" id="IPR050330">
    <property type="entry name" value="Bact_OuterMem_StrucFunc"/>
</dbReference>
<dbReference type="Proteomes" id="UP000186074">
    <property type="component" value="Chromosome"/>
</dbReference>
<dbReference type="Gene3D" id="3.30.1330.60">
    <property type="entry name" value="OmpA-like domain"/>
    <property type="match status" value="1"/>
</dbReference>
<protein>
    <recommendedName>
        <fullName evidence="5">OmpA-like domain-containing protein</fullName>
    </recommendedName>
</protein>
<dbReference type="InterPro" id="IPR006690">
    <property type="entry name" value="OMPA-like_CS"/>
</dbReference>
<dbReference type="EMBL" id="CP019070">
    <property type="protein sequence ID" value="APW64339.1"/>
    <property type="molecule type" value="Genomic_DNA"/>
</dbReference>
<keyword evidence="2 4" id="KW-0472">Membrane</keyword>
<evidence type="ECO:0000259" key="5">
    <source>
        <dbReference type="PROSITE" id="PS51123"/>
    </source>
</evidence>
<dbReference type="STRING" id="1850254.LPB137_00090"/>
<dbReference type="InterPro" id="IPR006664">
    <property type="entry name" value="OMP_bac"/>
</dbReference>
<dbReference type="SUPFAM" id="SSF103088">
    <property type="entry name" value="OmpA-like"/>
    <property type="match status" value="1"/>
</dbReference>
<accession>A0A1P8KIG1</accession>
<dbReference type="Pfam" id="PF00691">
    <property type="entry name" value="OmpA"/>
    <property type="match status" value="1"/>
</dbReference>
<evidence type="ECO:0000256" key="1">
    <source>
        <dbReference type="ARBA" id="ARBA00004442"/>
    </source>
</evidence>
<keyword evidence="7" id="KW-1185">Reference proteome</keyword>
<proteinExistence type="predicted"/>
<dbReference type="CDD" id="cd07185">
    <property type="entry name" value="OmpA_C-like"/>
    <property type="match status" value="1"/>
</dbReference>
<keyword evidence="3" id="KW-0998">Cell outer membrane</keyword>
<gene>
    <name evidence="6" type="ORF">LPB137_00090</name>
</gene>
<dbReference type="RefSeq" id="WP_076082705.1">
    <property type="nucleotide sequence ID" value="NZ_CP019070.1"/>
</dbReference>
<evidence type="ECO:0000256" key="4">
    <source>
        <dbReference type="PROSITE-ProRule" id="PRU00473"/>
    </source>
</evidence>